<accession>A0AAP2VM44</accession>
<comment type="cofactor">
    <cofactor evidence="2">
        <name>Ca(2+)</name>
        <dbReference type="ChEBI" id="CHEBI:29108"/>
    </cofactor>
</comment>
<dbReference type="GO" id="GO:0004565">
    <property type="term" value="F:beta-galactosidase activity"/>
    <property type="evidence" value="ECO:0007669"/>
    <property type="project" value="UniProtKB-EC"/>
</dbReference>
<dbReference type="Gene3D" id="2.60.120.260">
    <property type="entry name" value="Galactose-binding domain-like"/>
    <property type="match status" value="1"/>
</dbReference>
<dbReference type="GO" id="GO:0005990">
    <property type="term" value="P:lactose catabolic process"/>
    <property type="evidence" value="ECO:0007669"/>
    <property type="project" value="TreeGrafter"/>
</dbReference>
<evidence type="ECO:0000259" key="9">
    <source>
        <dbReference type="Pfam" id="PF00703"/>
    </source>
</evidence>
<dbReference type="RefSeq" id="WP_122143859.1">
    <property type="nucleotide sequence ID" value="NZ_CP120353.1"/>
</dbReference>
<dbReference type="SUPFAM" id="SSF49785">
    <property type="entry name" value="Galactose-binding domain-like"/>
    <property type="match status" value="1"/>
</dbReference>
<dbReference type="EMBL" id="CP120353">
    <property type="protein sequence ID" value="WET63826.1"/>
    <property type="molecule type" value="Genomic_DNA"/>
</dbReference>
<evidence type="ECO:0000256" key="4">
    <source>
        <dbReference type="ARBA" id="ARBA00011245"/>
    </source>
</evidence>
<dbReference type="SUPFAM" id="SSF49303">
    <property type="entry name" value="beta-Galactosidase/glucuronidase domain"/>
    <property type="match status" value="2"/>
</dbReference>
<feature type="domain" description="Glycoside hydrolase family 2 catalytic" evidence="10">
    <location>
        <begin position="305"/>
        <end position="455"/>
    </location>
</feature>
<dbReference type="Pfam" id="PF02837">
    <property type="entry name" value="Glyco_hydro_2_N"/>
    <property type="match status" value="1"/>
</dbReference>
<keyword evidence="8" id="KW-0326">Glycosidase</keyword>
<evidence type="ECO:0000259" key="10">
    <source>
        <dbReference type="Pfam" id="PF02836"/>
    </source>
</evidence>
<evidence type="ECO:0000256" key="8">
    <source>
        <dbReference type="ARBA" id="ARBA00023295"/>
    </source>
</evidence>
<dbReference type="Pfam" id="PF00703">
    <property type="entry name" value="Glyco_hydro_2"/>
    <property type="match status" value="1"/>
</dbReference>
<dbReference type="InterPro" id="IPR006103">
    <property type="entry name" value="Glyco_hydro_2_cat"/>
</dbReference>
<name>A0AAP2VM44_PARDI</name>
<gene>
    <name evidence="12" type="ORF">LI194_19065</name>
    <name evidence="13" type="ORF">P2T59_19300</name>
</gene>
<dbReference type="Gene3D" id="2.60.40.10">
    <property type="entry name" value="Immunoglobulins"/>
    <property type="match status" value="2"/>
</dbReference>
<dbReference type="InterPro" id="IPR008979">
    <property type="entry name" value="Galactose-bd-like_sf"/>
</dbReference>
<dbReference type="InterPro" id="IPR014718">
    <property type="entry name" value="GH-type_carb-bd"/>
</dbReference>
<protein>
    <recommendedName>
        <fullName evidence="5">beta-galactosidase</fullName>
        <ecNumber evidence="5">3.2.1.23</ecNumber>
    </recommendedName>
</protein>
<dbReference type="InterPro" id="IPR006101">
    <property type="entry name" value="Glyco_hydro_2"/>
</dbReference>
<dbReference type="InterPro" id="IPR006104">
    <property type="entry name" value="Glyco_hydro_2_N"/>
</dbReference>
<evidence type="ECO:0000313" key="14">
    <source>
        <dbReference type="Proteomes" id="UP001198806"/>
    </source>
</evidence>
<feature type="domain" description="Glycosyl hydrolases family 2 sugar binding" evidence="11">
    <location>
        <begin position="82"/>
        <end position="186"/>
    </location>
</feature>
<dbReference type="Gene3D" id="3.20.20.80">
    <property type="entry name" value="Glycosidases"/>
    <property type="match status" value="1"/>
</dbReference>
<sequence length="961" mass="108638">MRSLSILVFFIAIRFLSLAETVVPRLSPLSSSIEKERVGLAGTWLFNTSPDERFWLRGALGNDWKPIEVPGEWVMQGFEVEKGATAGYSRTFSVPAAWKGKRIKLRCNAIYSESRLYINGKEAAYHIGGFTAFETDVTGLIRFGQENRIDVAVVCETVADSLASGSRYAVHPLGGITRDLYLFALPERNISMFHVSTAFDSTYTKAVLKVETELANEASVSSGNELSLSFHLRDAQGKTVRLAQDHYPVGVIEAGKVVGKEVSFDIENPEKWNPEHPYLYTLTCRLTDGGKLLHETSRKVGFRQIEVRGNRMFVNGMPIKLRGVCRHEVMPLRGRSVSEGLWRKDVELFRLGNVNYIRTSHYPPDEALLEACDELGMFVEVEAPFCWAHETKVPEDKMEAVLVNQHVEMVNLNRSHPSVLMWSMGNESNLYTEYFKRAAEVVKRIDPTRPRIFSQWGPDADKGELEVTNHHYPGPKGPEKYRNYKRPVVFDEFCHLNAYNRFELSADPGVRSMWGELLDRMWNDMYHSEGVLGGAIWAGIDDTFFLPGGRAVGYGTWGPLDGWRREKPEYWGMKKAYSPVRLELRGNMDKDGKVMFDVENRYNFTNLSACEIQWKAGNLSGTVTADIAARESGVLEINLPEKARKESFLSVVVTGAQGFVVDEYKFKIQPDRLRPLSPKAGQAIRCEETAEAIVVTSLSGTYKVSKRDGLLEDYRQVLMLLPLNSTGRGIQMVGDGQDFEPYNPVCTNWVATSIEKREEEDQIEIVVRGQYQEAEGEWRYRILSTGEVSIAYDFKVLKEVSPRQIGVVLSLPATYTQLEWKRKGYWSVYPENHIGALEGKAELFNESLAISGMAGPDKQPSVDWCLDQTASGSNMFRSTKEHIYEATLADRKSGISVKVLSDGTQSVRCWKDKQKVRMLVADYNNAGKEGFLSPHIEYAYRTLKYGERVNGEFLFIRSVLK</sequence>
<evidence type="ECO:0000256" key="6">
    <source>
        <dbReference type="ARBA" id="ARBA00022801"/>
    </source>
</evidence>
<dbReference type="PANTHER" id="PTHR46323:SF2">
    <property type="entry name" value="BETA-GALACTOSIDASE"/>
    <property type="match status" value="1"/>
</dbReference>
<dbReference type="InterPro" id="IPR013783">
    <property type="entry name" value="Ig-like_fold"/>
</dbReference>
<dbReference type="Proteomes" id="UP001221009">
    <property type="component" value="Chromosome"/>
</dbReference>
<dbReference type="Proteomes" id="UP001198806">
    <property type="component" value="Unassembled WGS sequence"/>
</dbReference>
<proteinExistence type="inferred from homology"/>
<evidence type="ECO:0000313" key="12">
    <source>
        <dbReference type="EMBL" id="MCB6519886.1"/>
    </source>
</evidence>
<comment type="catalytic activity">
    <reaction evidence="1">
        <text>Hydrolysis of terminal non-reducing beta-D-galactose residues in beta-D-galactosides.</text>
        <dbReference type="EC" id="3.2.1.23"/>
    </reaction>
</comment>
<evidence type="ECO:0000256" key="2">
    <source>
        <dbReference type="ARBA" id="ARBA00001913"/>
    </source>
</evidence>
<dbReference type="InterPro" id="IPR011013">
    <property type="entry name" value="Gal_mutarotase_sf_dom"/>
</dbReference>
<evidence type="ECO:0000256" key="3">
    <source>
        <dbReference type="ARBA" id="ARBA00007401"/>
    </source>
</evidence>
<reference evidence="12" key="1">
    <citation type="submission" date="2021-10" db="EMBL/GenBank/DDBJ databases">
        <title>Collection of gut derived symbiotic bacterial strains cultured from healthy donors.</title>
        <authorList>
            <person name="Lin H."/>
            <person name="Littmann E."/>
            <person name="Kohout C."/>
            <person name="Pamer E.G."/>
        </authorList>
    </citation>
    <scope>NUCLEOTIDE SEQUENCE</scope>
    <source>
        <strain evidence="12">DFI.2.94</strain>
    </source>
</reference>
<comment type="similarity">
    <text evidence="3">Belongs to the glycosyl hydrolase 2 family.</text>
</comment>
<keyword evidence="7" id="KW-0106">Calcium</keyword>
<dbReference type="PRINTS" id="PR00132">
    <property type="entry name" value="GLHYDRLASE2"/>
</dbReference>
<reference evidence="13" key="2">
    <citation type="submission" date="2023-03" db="EMBL/GenBank/DDBJ databases">
        <title>Parabacteroides distasonis, a bacteria resistant against UC.</title>
        <authorList>
            <person name="Dai W."/>
        </authorList>
    </citation>
    <scope>NUCLEOTIDE SEQUENCE</scope>
    <source>
        <strain evidence="13">F1-28</strain>
    </source>
</reference>
<dbReference type="SUPFAM" id="SSF51445">
    <property type="entry name" value="(Trans)glycosidases"/>
    <property type="match status" value="1"/>
</dbReference>
<dbReference type="PANTHER" id="PTHR46323">
    <property type="entry name" value="BETA-GALACTOSIDASE"/>
    <property type="match status" value="1"/>
</dbReference>
<comment type="subunit">
    <text evidence="4">Monomer.</text>
</comment>
<dbReference type="AlphaFoldDB" id="A0AAP2VM44"/>
<dbReference type="InterPro" id="IPR050347">
    <property type="entry name" value="Bact_Beta-galactosidase"/>
</dbReference>
<dbReference type="InterPro" id="IPR036156">
    <property type="entry name" value="Beta-gal/glucu_dom_sf"/>
</dbReference>
<dbReference type="EC" id="3.2.1.23" evidence="5"/>
<dbReference type="Pfam" id="PF02836">
    <property type="entry name" value="Glyco_hydro_2_C"/>
    <property type="match status" value="1"/>
</dbReference>
<evidence type="ECO:0000259" key="11">
    <source>
        <dbReference type="Pfam" id="PF02837"/>
    </source>
</evidence>
<dbReference type="EMBL" id="JAJCNI010000031">
    <property type="protein sequence ID" value="MCB6519886.1"/>
    <property type="molecule type" value="Genomic_DNA"/>
</dbReference>
<feature type="domain" description="Glycoside hydrolase family 2 immunoglobulin-like beta-sandwich" evidence="9">
    <location>
        <begin position="190"/>
        <end position="303"/>
    </location>
</feature>
<evidence type="ECO:0000313" key="13">
    <source>
        <dbReference type="EMBL" id="WET63826.1"/>
    </source>
</evidence>
<dbReference type="SUPFAM" id="SSF74650">
    <property type="entry name" value="Galactose mutarotase-like"/>
    <property type="match status" value="1"/>
</dbReference>
<keyword evidence="6 12" id="KW-0378">Hydrolase</keyword>
<dbReference type="Gene3D" id="2.70.98.10">
    <property type="match status" value="1"/>
</dbReference>
<dbReference type="GO" id="GO:0030246">
    <property type="term" value="F:carbohydrate binding"/>
    <property type="evidence" value="ECO:0007669"/>
    <property type="project" value="InterPro"/>
</dbReference>
<dbReference type="InterPro" id="IPR006102">
    <property type="entry name" value="Ig-like_GH2"/>
</dbReference>
<evidence type="ECO:0000256" key="5">
    <source>
        <dbReference type="ARBA" id="ARBA00012756"/>
    </source>
</evidence>
<evidence type="ECO:0000256" key="1">
    <source>
        <dbReference type="ARBA" id="ARBA00001412"/>
    </source>
</evidence>
<dbReference type="InterPro" id="IPR017853">
    <property type="entry name" value="GH"/>
</dbReference>
<evidence type="ECO:0000256" key="7">
    <source>
        <dbReference type="ARBA" id="ARBA00022837"/>
    </source>
</evidence>
<dbReference type="GO" id="GO:0009341">
    <property type="term" value="C:beta-galactosidase complex"/>
    <property type="evidence" value="ECO:0007669"/>
    <property type="project" value="TreeGrafter"/>
</dbReference>
<organism evidence="12 14">
    <name type="scientific">Parabacteroides distasonis</name>
    <dbReference type="NCBI Taxonomy" id="823"/>
    <lineage>
        <taxon>Bacteria</taxon>
        <taxon>Pseudomonadati</taxon>
        <taxon>Bacteroidota</taxon>
        <taxon>Bacteroidia</taxon>
        <taxon>Bacteroidales</taxon>
        <taxon>Tannerellaceae</taxon>
        <taxon>Parabacteroides</taxon>
    </lineage>
</organism>